<dbReference type="AlphaFoldDB" id="A0AAN9ULQ6"/>
<feature type="region of interest" description="Disordered" evidence="1">
    <location>
        <begin position="51"/>
        <end position="70"/>
    </location>
</feature>
<evidence type="ECO:0000256" key="1">
    <source>
        <dbReference type="SAM" id="MobiDB-lite"/>
    </source>
</evidence>
<comment type="caution">
    <text evidence="2">The sequence shown here is derived from an EMBL/GenBank/DDBJ whole genome shotgun (WGS) entry which is preliminary data.</text>
</comment>
<gene>
    <name evidence="2" type="ORF">SLS62_009699</name>
</gene>
<evidence type="ECO:0000313" key="2">
    <source>
        <dbReference type="EMBL" id="KAK7745658.1"/>
    </source>
</evidence>
<protein>
    <submittedName>
        <fullName evidence="2">Uncharacterized protein</fullName>
    </submittedName>
</protein>
<accession>A0AAN9ULQ6</accession>
<reference evidence="2 3" key="1">
    <citation type="submission" date="2024-02" db="EMBL/GenBank/DDBJ databases">
        <title>De novo assembly and annotation of 12 fungi associated with fruit tree decline syndrome in Ontario, Canada.</title>
        <authorList>
            <person name="Sulman M."/>
            <person name="Ellouze W."/>
            <person name="Ilyukhin E."/>
        </authorList>
    </citation>
    <scope>NUCLEOTIDE SEQUENCE [LARGE SCALE GENOMIC DNA]</scope>
    <source>
        <strain evidence="2 3">M11/M66-122</strain>
    </source>
</reference>
<feature type="compositionally biased region" description="Basic and acidic residues" evidence="1">
    <location>
        <begin position="55"/>
        <end position="70"/>
    </location>
</feature>
<dbReference type="Proteomes" id="UP001320420">
    <property type="component" value="Unassembled WGS sequence"/>
</dbReference>
<organism evidence="2 3">
    <name type="scientific">Diatrype stigma</name>
    <dbReference type="NCBI Taxonomy" id="117547"/>
    <lineage>
        <taxon>Eukaryota</taxon>
        <taxon>Fungi</taxon>
        <taxon>Dikarya</taxon>
        <taxon>Ascomycota</taxon>
        <taxon>Pezizomycotina</taxon>
        <taxon>Sordariomycetes</taxon>
        <taxon>Xylariomycetidae</taxon>
        <taxon>Xylariales</taxon>
        <taxon>Diatrypaceae</taxon>
        <taxon>Diatrype</taxon>
    </lineage>
</organism>
<sequence length="70" mass="7886">MAESVKSFRRSGTQQARERRVIRLDLDLGLNRTASVCFTILTRLIIRGDSAGKSQGHEQADEQRQQKIAS</sequence>
<evidence type="ECO:0000313" key="3">
    <source>
        <dbReference type="Proteomes" id="UP001320420"/>
    </source>
</evidence>
<dbReference type="EMBL" id="JAKJXP020000106">
    <property type="protein sequence ID" value="KAK7745658.1"/>
    <property type="molecule type" value="Genomic_DNA"/>
</dbReference>
<proteinExistence type="predicted"/>
<keyword evidence="3" id="KW-1185">Reference proteome</keyword>
<name>A0AAN9ULQ6_9PEZI</name>